<sequence length="140" mass="15635">MSPTPGERWTLVCCKHVACVRSKLGKRTCSHLDDAWNEMEKAASQCACVRHEVATLFAPAASWVNEADLACSPCEQLLVVKEAACPSRVLEPYGVLVDVFPTNPPNPSMEARRQLIEPYLIRSGFYYASRIKAFQYDNPD</sequence>
<organism evidence="1 2">
    <name type="scientific">Stylosanthes scabra</name>
    <dbReference type="NCBI Taxonomy" id="79078"/>
    <lineage>
        <taxon>Eukaryota</taxon>
        <taxon>Viridiplantae</taxon>
        <taxon>Streptophyta</taxon>
        <taxon>Embryophyta</taxon>
        <taxon>Tracheophyta</taxon>
        <taxon>Spermatophyta</taxon>
        <taxon>Magnoliopsida</taxon>
        <taxon>eudicotyledons</taxon>
        <taxon>Gunneridae</taxon>
        <taxon>Pentapetalae</taxon>
        <taxon>rosids</taxon>
        <taxon>fabids</taxon>
        <taxon>Fabales</taxon>
        <taxon>Fabaceae</taxon>
        <taxon>Papilionoideae</taxon>
        <taxon>50 kb inversion clade</taxon>
        <taxon>dalbergioids sensu lato</taxon>
        <taxon>Dalbergieae</taxon>
        <taxon>Pterocarpus clade</taxon>
        <taxon>Stylosanthes</taxon>
    </lineage>
</organism>
<keyword evidence="2" id="KW-1185">Reference proteome</keyword>
<evidence type="ECO:0000313" key="2">
    <source>
        <dbReference type="Proteomes" id="UP001341840"/>
    </source>
</evidence>
<proteinExistence type="predicted"/>
<evidence type="ECO:0000313" key="1">
    <source>
        <dbReference type="EMBL" id="MED6179368.1"/>
    </source>
</evidence>
<name>A0ABU6W324_9FABA</name>
<comment type="caution">
    <text evidence="1">The sequence shown here is derived from an EMBL/GenBank/DDBJ whole genome shotgun (WGS) entry which is preliminary data.</text>
</comment>
<dbReference type="EMBL" id="JASCZI010181244">
    <property type="protein sequence ID" value="MED6179368.1"/>
    <property type="molecule type" value="Genomic_DNA"/>
</dbReference>
<gene>
    <name evidence="1" type="ORF">PIB30_000485</name>
</gene>
<dbReference type="Proteomes" id="UP001341840">
    <property type="component" value="Unassembled WGS sequence"/>
</dbReference>
<reference evidence="1 2" key="1">
    <citation type="journal article" date="2023" name="Plants (Basel)">
        <title>Bridging the Gap: Combining Genomics and Transcriptomics Approaches to Understand Stylosanthes scabra, an Orphan Legume from the Brazilian Caatinga.</title>
        <authorList>
            <person name="Ferreira-Neto J.R.C."/>
            <person name="da Silva M.D."/>
            <person name="Binneck E."/>
            <person name="de Melo N.F."/>
            <person name="da Silva R.H."/>
            <person name="de Melo A.L.T.M."/>
            <person name="Pandolfi V."/>
            <person name="Bustamante F.O."/>
            <person name="Brasileiro-Vidal A.C."/>
            <person name="Benko-Iseppon A.M."/>
        </authorList>
    </citation>
    <scope>NUCLEOTIDE SEQUENCE [LARGE SCALE GENOMIC DNA]</scope>
    <source>
        <tissue evidence="1">Leaves</tissue>
    </source>
</reference>
<accession>A0ABU6W324</accession>
<protein>
    <submittedName>
        <fullName evidence="1">Uncharacterized protein</fullName>
    </submittedName>
</protein>